<dbReference type="EMBL" id="BSDE01000012">
    <property type="protein sequence ID" value="GLH75072.1"/>
    <property type="molecule type" value="Genomic_DNA"/>
</dbReference>
<evidence type="ECO:0000256" key="1">
    <source>
        <dbReference type="SAM" id="Phobius"/>
    </source>
</evidence>
<gene>
    <name evidence="2" type="ORF">GETHLI_35750</name>
</gene>
<dbReference type="RefSeq" id="WP_420798889.1">
    <property type="nucleotide sequence ID" value="NZ_BSDE01000012.1"/>
</dbReference>
<organism evidence="2 3">
    <name type="scientific">Geothrix limicola</name>
    <dbReference type="NCBI Taxonomy" id="2927978"/>
    <lineage>
        <taxon>Bacteria</taxon>
        <taxon>Pseudomonadati</taxon>
        <taxon>Acidobacteriota</taxon>
        <taxon>Holophagae</taxon>
        <taxon>Holophagales</taxon>
        <taxon>Holophagaceae</taxon>
        <taxon>Geothrix</taxon>
    </lineage>
</organism>
<feature type="transmembrane region" description="Helical" evidence="1">
    <location>
        <begin position="38"/>
        <end position="61"/>
    </location>
</feature>
<keyword evidence="3" id="KW-1185">Reference proteome</keyword>
<reference evidence="2 3" key="1">
    <citation type="journal article" date="2023" name="Antonie Van Leeuwenhoek">
        <title>Mesoterricola silvestris gen. nov., sp. nov., Mesoterricola sediminis sp. nov., Geothrix oryzae sp. nov., Geothrix edaphica sp. nov., Geothrix rubra sp. nov., and Geothrix limicola sp. nov., six novel members of Acidobacteriota isolated from soils.</title>
        <authorList>
            <person name="Itoh H."/>
            <person name="Sugisawa Y."/>
            <person name="Mise K."/>
            <person name="Xu Z."/>
            <person name="Kuniyasu M."/>
            <person name="Ushijima N."/>
            <person name="Kawano K."/>
            <person name="Kobayashi E."/>
            <person name="Shiratori Y."/>
            <person name="Masuda Y."/>
            <person name="Senoo K."/>
        </authorList>
    </citation>
    <scope>NUCLEOTIDE SEQUENCE [LARGE SCALE GENOMIC DNA]</scope>
    <source>
        <strain evidence="2 3">Red804</strain>
    </source>
</reference>
<evidence type="ECO:0000313" key="2">
    <source>
        <dbReference type="EMBL" id="GLH75072.1"/>
    </source>
</evidence>
<dbReference type="Proteomes" id="UP001165069">
    <property type="component" value="Unassembled WGS sequence"/>
</dbReference>
<feature type="transmembrane region" description="Helical" evidence="1">
    <location>
        <begin position="6"/>
        <end position="26"/>
    </location>
</feature>
<evidence type="ECO:0008006" key="4">
    <source>
        <dbReference type="Google" id="ProtNLM"/>
    </source>
</evidence>
<evidence type="ECO:0000313" key="3">
    <source>
        <dbReference type="Proteomes" id="UP001165069"/>
    </source>
</evidence>
<keyword evidence="1" id="KW-0812">Transmembrane</keyword>
<name>A0ABQ5QK37_9BACT</name>
<sequence>MDYFWSIVGAIIGVIIFWVVPIWLGIRIAHKRNRSALWMWFGVHPLGGWITYAVLACLPTLKNCPQCAEKVKENAKVCHFCQHPFDA</sequence>
<keyword evidence="1" id="KW-0472">Membrane</keyword>
<proteinExistence type="predicted"/>
<accession>A0ABQ5QK37</accession>
<keyword evidence="1" id="KW-1133">Transmembrane helix</keyword>
<protein>
    <recommendedName>
        <fullName evidence="4">Zinc ribbon domain-containing protein</fullName>
    </recommendedName>
</protein>
<comment type="caution">
    <text evidence="2">The sequence shown here is derived from an EMBL/GenBank/DDBJ whole genome shotgun (WGS) entry which is preliminary data.</text>
</comment>